<feature type="transmembrane region" description="Helical" evidence="1">
    <location>
        <begin position="98"/>
        <end position="119"/>
    </location>
</feature>
<keyword evidence="1" id="KW-0812">Transmembrane</keyword>
<proteinExistence type="predicted"/>
<reference evidence="2 3" key="1">
    <citation type="submission" date="2024-02" db="EMBL/GenBank/DDBJ databases">
        <title>de novo genome assembly of Solanum bulbocastanum strain 11H21.</title>
        <authorList>
            <person name="Hosaka A.J."/>
        </authorList>
    </citation>
    <scope>NUCLEOTIDE SEQUENCE [LARGE SCALE GENOMIC DNA]</scope>
    <source>
        <tissue evidence="2">Young leaves</tissue>
    </source>
</reference>
<accession>A0AAN8TZ31</accession>
<evidence type="ECO:0000256" key="1">
    <source>
        <dbReference type="SAM" id="Phobius"/>
    </source>
</evidence>
<protein>
    <submittedName>
        <fullName evidence="2">Uncharacterized protein</fullName>
    </submittedName>
</protein>
<evidence type="ECO:0000313" key="2">
    <source>
        <dbReference type="EMBL" id="KAK6795394.1"/>
    </source>
</evidence>
<keyword evidence="1" id="KW-0472">Membrane</keyword>
<keyword evidence="3" id="KW-1185">Reference proteome</keyword>
<dbReference type="AlphaFoldDB" id="A0AAN8TZ31"/>
<dbReference type="Proteomes" id="UP001371456">
    <property type="component" value="Unassembled WGS sequence"/>
</dbReference>
<comment type="caution">
    <text evidence="2">The sequence shown here is derived from an EMBL/GenBank/DDBJ whole genome shotgun (WGS) entry which is preliminary data.</text>
</comment>
<keyword evidence="1" id="KW-1133">Transmembrane helix</keyword>
<dbReference type="EMBL" id="JBANQN010000003">
    <property type="protein sequence ID" value="KAK6795394.1"/>
    <property type="molecule type" value="Genomic_DNA"/>
</dbReference>
<gene>
    <name evidence="2" type="ORF">RDI58_008847</name>
</gene>
<organism evidence="2 3">
    <name type="scientific">Solanum bulbocastanum</name>
    <name type="common">Wild potato</name>
    <dbReference type="NCBI Taxonomy" id="147425"/>
    <lineage>
        <taxon>Eukaryota</taxon>
        <taxon>Viridiplantae</taxon>
        <taxon>Streptophyta</taxon>
        <taxon>Embryophyta</taxon>
        <taxon>Tracheophyta</taxon>
        <taxon>Spermatophyta</taxon>
        <taxon>Magnoliopsida</taxon>
        <taxon>eudicotyledons</taxon>
        <taxon>Gunneridae</taxon>
        <taxon>Pentapetalae</taxon>
        <taxon>asterids</taxon>
        <taxon>lamiids</taxon>
        <taxon>Solanales</taxon>
        <taxon>Solanaceae</taxon>
        <taxon>Solanoideae</taxon>
        <taxon>Solaneae</taxon>
        <taxon>Solanum</taxon>
    </lineage>
</organism>
<evidence type="ECO:0000313" key="3">
    <source>
        <dbReference type="Proteomes" id="UP001371456"/>
    </source>
</evidence>
<name>A0AAN8TZ31_SOLBU</name>
<sequence length="266" mass="30194">MRRQLMMSWKRLCRLIMISRPFGKPLRDKAMAVAGRVAIMEEGTTLKASCPVCLQVLSTPLDSDLKMTLAVHMSLWHADDVQLHWELMQNKGRSIVHMPSFCFGAGVAAGIGALMVILARSHAQAFGNKRYASLVTIWIIRSNIIRLNPFAIASLYLERQALSCQLHRSLPILSPISRHWYPFSLRSFDFDIDNISNTSHIENENKNPIGIPCDLKLETSFFLAIIRSNIIRLNQFAIASLYLERQALSSQLHRSLPILSPIPHHW</sequence>